<name>A0A560FP08_9PROT</name>
<dbReference type="AlphaFoldDB" id="A0A560FP08"/>
<dbReference type="InterPro" id="IPR025358">
    <property type="entry name" value="DUF4262"/>
</dbReference>
<evidence type="ECO:0000313" key="2">
    <source>
        <dbReference type="Proteomes" id="UP000319859"/>
    </source>
</evidence>
<comment type="caution">
    <text evidence="1">The sequence shown here is derived from an EMBL/GenBank/DDBJ whole genome shotgun (WGS) entry which is preliminary data.</text>
</comment>
<dbReference type="Proteomes" id="UP000319859">
    <property type="component" value="Unassembled WGS sequence"/>
</dbReference>
<evidence type="ECO:0000313" key="1">
    <source>
        <dbReference type="EMBL" id="TWB23359.1"/>
    </source>
</evidence>
<gene>
    <name evidence="1" type="ORF">FBZ89_102112</name>
</gene>
<dbReference type="RefSeq" id="WP_145748581.1">
    <property type="nucleotide sequence ID" value="NZ_VITN01000002.1"/>
</dbReference>
<reference evidence="1 2" key="1">
    <citation type="submission" date="2019-06" db="EMBL/GenBank/DDBJ databases">
        <title>Genomic Encyclopedia of Type Strains, Phase IV (KMG-V): Genome sequencing to study the core and pangenomes of soil and plant-associated prokaryotes.</title>
        <authorList>
            <person name="Whitman W."/>
        </authorList>
    </citation>
    <scope>NUCLEOTIDE SEQUENCE [LARGE SCALE GENOMIC DNA]</scope>
    <source>
        <strain evidence="1 2">BR 11880</strain>
    </source>
</reference>
<accession>A0A560FP08</accession>
<proteinExistence type="predicted"/>
<protein>
    <submittedName>
        <fullName evidence="1">Uncharacterized protein DUF4262</fullName>
    </submittedName>
</protein>
<dbReference type="OrthoDB" id="511192at2"/>
<sequence length="244" mass="27164">MMAKFIDQIRQSIRQYGYHAYLVSGGDIPRFAYAVGICDIIGYEIIFGGGAYYSANDIFSIIGTLARGYLRGDEVGETSFSVDGVGGFSLQPVHESWVHHLMLGALDYYNDKTVSAVQVCPDEHHRTIDVPDMSREFSPCDEPVWRWVIEPWTFPAPSGTVALTNLEALRGRQVTEAGRWEADHWEIFAGPGPDVSEGDARAVPLGTLIGFDPSVASLLPLNVGEARWREEGETRWREWKAKPV</sequence>
<organism evidence="1 2">
    <name type="scientific">Nitrospirillum amazonense</name>
    <dbReference type="NCBI Taxonomy" id="28077"/>
    <lineage>
        <taxon>Bacteria</taxon>
        <taxon>Pseudomonadati</taxon>
        <taxon>Pseudomonadota</taxon>
        <taxon>Alphaproteobacteria</taxon>
        <taxon>Rhodospirillales</taxon>
        <taxon>Azospirillaceae</taxon>
        <taxon>Nitrospirillum</taxon>
    </lineage>
</organism>
<dbReference type="Pfam" id="PF14081">
    <property type="entry name" value="DUF4262"/>
    <property type="match status" value="1"/>
</dbReference>
<dbReference type="EMBL" id="VITN01000002">
    <property type="protein sequence ID" value="TWB23359.1"/>
    <property type="molecule type" value="Genomic_DNA"/>
</dbReference>